<sequence>MSSVDTRNVGRDSLFLFAQLTLDGQAEPVRVKVRNLSAGGMMAEAGGMAISRGDRVGIELRNVGTIKGNVAWAQDDRFGVAFETEIDPKIVRAPVGTKTDTPAYLRSTSAASPLSEDERRLRKL</sequence>
<feature type="domain" description="PilZ" evidence="2">
    <location>
        <begin position="19"/>
        <end position="89"/>
    </location>
</feature>
<protein>
    <recommendedName>
        <fullName evidence="2">PilZ domain-containing protein</fullName>
    </recommendedName>
</protein>
<dbReference type="InterPro" id="IPR009875">
    <property type="entry name" value="PilZ_domain"/>
</dbReference>
<dbReference type="EMBL" id="JYNE01000024">
    <property type="protein sequence ID" value="KNH02147.1"/>
    <property type="molecule type" value="Genomic_DNA"/>
</dbReference>
<dbReference type="Pfam" id="PF07238">
    <property type="entry name" value="PilZ"/>
    <property type="match status" value="1"/>
</dbReference>
<dbReference type="STRING" id="1306953.J121_2059"/>
<dbReference type="RefSeq" id="WP_050600479.1">
    <property type="nucleotide sequence ID" value="NZ_JYNE01000024.1"/>
</dbReference>
<evidence type="ECO:0000259" key="2">
    <source>
        <dbReference type="Pfam" id="PF07238"/>
    </source>
</evidence>
<dbReference type="Proteomes" id="UP000037446">
    <property type="component" value="Unassembled WGS sequence"/>
</dbReference>
<name>A0A0L1KE60_9SPHN</name>
<gene>
    <name evidence="3" type="ORF">J121_2059</name>
</gene>
<dbReference type="SUPFAM" id="SSF141371">
    <property type="entry name" value="PilZ domain-like"/>
    <property type="match status" value="1"/>
</dbReference>
<feature type="region of interest" description="Disordered" evidence="1">
    <location>
        <begin position="98"/>
        <end position="124"/>
    </location>
</feature>
<evidence type="ECO:0000313" key="4">
    <source>
        <dbReference type="Proteomes" id="UP000037446"/>
    </source>
</evidence>
<proteinExistence type="predicted"/>
<organism evidence="3 4">
    <name type="scientific">Qipengyuania citrea LAMA 915</name>
    <dbReference type="NCBI Taxonomy" id="1306953"/>
    <lineage>
        <taxon>Bacteria</taxon>
        <taxon>Pseudomonadati</taxon>
        <taxon>Pseudomonadota</taxon>
        <taxon>Alphaproteobacteria</taxon>
        <taxon>Sphingomonadales</taxon>
        <taxon>Erythrobacteraceae</taxon>
        <taxon>Qipengyuania</taxon>
    </lineage>
</organism>
<evidence type="ECO:0000313" key="3">
    <source>
        <dbReference type="EMBL" id="KNH02147.1"/>
    </source>
</evidence>
<evidence type="ECO:0000256" key="1">
    <source>
        <dbReference type="SAM" id="MobiDB-lite"/>
    </source>
</evidence>
<comment type="caution">
    <text evidence="3">The sequence shown here is derived from an EMBL/GenBank/DDBJ whole genome shotgun (WGS) entry which is preliminary data.</text>
</comment>
<dbReference type="AlphaFoldDB" id="A0A0L1KE60"/>
<accession>A0A0L1KE60</accession>
<dbReference type="GO" id="GO:0035438">
    <property type="term" value="F:cyclic-di-GMP binding"/>
    <property type="evidence" value="ECO:0007669"/>
    <property type="project" value="InterPro"/>
</dbReference>
<dbReference type="PATRIC" id="fig|1306953.7.peg.2133"/>
<reference evidence="3" key="1">
    <citation type="submission" date="2015-02" db="EMBL/GenBank/DDBJ databases">
        <authorList>
            <person name="Chooi Y.-H."/>
        </authorList>
    </citation>
    <scope>NUCLEOTIDE SEQUENCE [LARGE SCALE GENOMIC DNA]</scope>
    <source>
        <strain evidence="3">LAMA 915</strain>
    </source>
</reference>